<keyword evidence="4" id="KW-1185">Reference proteome</keyword>
<dbReference type="Pfam" id="PF18602">
    <property type="entry name" value="Rap1a"/>
    <property type="match status" value="1"/>
</dbReference>
<feature type="domain" description="Rap1a immunity protein" evidence="2">
    <location>
        <begin position="34"/>
        <end position="124"/>
    </location>
</feature>
<dbReference type="KEGG" id="bomb:GT348_03685"/>
<feature type="signal peptide" evidence="1">
    <location>
        <begin position="1"/>
        <end position="27"/>
    </location>
</feature>
<evidence type="ECO:0000313" key="4">
    <source>
        <dbReference type="Proteomes" id="UP000463975"/>
    </source>
</evidence>
<dbReference type="Proteomes" id="UP000463975">
    <property type="component" value="Chromosome"/>
</dbReference>
<organism evidence="3 4">
    <name type="scientific">Aristophania vespae</name>
    <dbReference type="NCBI Taxonomy" id="2697033"/>
    <lineage>
        <taxon>Bacteria</taxon>
        <taxon>Pseudomonadati</taxon>
        <taxon>Pseudomonadota</taxon>
        <taxon>Alphaproteobacteria</taxon>
        <taxon>Acetobacterales</taxon>
        <taxon>Acetobacteraceae</taxon>
        <taxon>Aristophania</taxon>
    </lineage>
</organism>
<dbReference type="EMBL" id="CP047652">
    <property type="protein sequence ID" value="QHI95487.1"/>
    <property type="molecule type" value="Genomic_DNA"/>
</dbReference>
<keyword evidence="1" id="KW-0732">Signal</keyword>
<gene>
    <name evidence="3" type="ORF">GT348_03685</name>
</gene>
<name>A0A6P1NF26_9PROT</name>
<evidence type="ECO:0000256" key="1">
    <source>
        <dbReference type="SAM" id="SignalP"/>
    </source>
</evidence>
<dbReference type="InterPro" id="IPR041238">
    <property type="entry name" value="Rap1a"/>
</dbReference>
<protein>
    <recommendedName>
        <fullName evidence="2">Rap1a immunity protein domain-containing protein</fullName>
    </recommendedName>
</protein>
<dbReference type="Gene3D" id="1.10.890.40">
    <property type="match status" value="1"/>
</dbReference>
<feature type="chain" id="PRO_5027093682" description="Rap1a immunity protein domain-containing protein" evidence="1">
    <location>
        <begin position="28"/>
        <end position="141"/>
    </location>
</feature>
<accession>A0A6P1NF26</accession>
<evidence type="ECO:0000313" key="3">
    <source>
        <dbReference type="EMBL" id="QHI95487.1"/>
    </source>
</evidence>
<dbReference type="AlphaFoldDB" id="A0A6P1NF26"/>
<reference evidence="3 4" key="1">
    <citation type="submission" date="2020-01" db="EMBL/GenBank/DDBJ databases">
        <title>Genome sequencing of strain KACC 21507.</title>
        <authorList>
            <person name="Heo J."/>
            <person name="Kim S.-J."/>
            <person name="Kim J.-S."/>
            <person name="Hong S.-B."/>
            <person name="Kwon S.-W."/>
        </authorList>
    </citation>
    <scope>NUCLEOTIDE SEQUENCE [LARGE SCALE GENOMIC DNA]</scope>
    <source>
        <strain evidence="3 4">KACC 21507</strain>
    </source>
</reference>
<proteinExistence type="predicted"/>
<evidence type="ECO:0000259" key="2">
    <source>
        <dbReference type="Pfam" id="PF18602"/>
    </source>
</evidence>
<sequence length="141" mass="15031">MRVLTSALFAGALAVCSFSALPDSAHAQRVSKLTGKALGQMCTSKNGQKLCNAYLTGILDSEVWSRDYAVFNKDAAPVAFCVAPQKTMSQIRDTVVSWLKGNNDALSQPAGKAVYRALHETYPCGAKVKTNTPSAKGEMSK</sequence>
<dbReference type="RefSeq" id="WP_160618564.1">
    <property type="nucleotide sequence ID" value="NZ_CP047652.1"/>
</dbReference>